<keyword evidence="3" id="KW-1185">Reference proteome</keyword>
<reference evidence="3" key="1">
    <citation type="journal article" date="2019" name="Int. J. Syst. Evol. Microbiol.">
        <title>The Global Catalogue of Microorganisms (GCM) 10K type strain sequencing project: providing services to taxonomists for standard genome sequencing and annotation.</title>
        <authorList>
            <consortium name="The Broad Institute Genomics Platform"/>
            <consortium name="The Broad Institute Genome Sequencing Center for Infectious Disease"/>
            <person name="Wu L."/>
            <person name="Ma J."/>
        </authorList>
    </citation>
    <scope>NUCLEOTIDE SEQUENCE [LARGE SCALE GENOMIC DNA]</scope>
    <source>
        <strain evidence="3">JCM 14304</strain>
    </source>
</reference>
<feature type="region of interest" description="Disordered" evidence="1">
    <location>
        <begin position="1"/>
        <end position="21"/>
    </location>
</feature>
<dbReference type="RefSeq" id="WP_344193661.1">
    <property type="nucleotide sequence ID" value="NZ_BAAAND010000007.1"/>
</dbReference>
<sequence length="60" mass="6889">MEHSTEPTTSTDPRAERQARNDWLITELSRLAATVDDPHEQLRYRRAADSLARLALAMRP</sequence>
<protein>
    <submittedName>
        <fullName evidence="2">Uncharacterized protein</fullName>
    </submittedName>
</protein>
<accession>A0ABP4PV77</accession>
<evidence type="ECO:0000313" key="3">
    <source>
        <dbReference type="Proteomes" id="UP001500190"/>
    </source>
</evidence>
<dbReference type="EMBL" id="BAAAND010000007">
    <property type="protein sequence ID" value="GAA1590472.1"/>
    <property type="molecule type" value="Genomic_DNA"/>
</dbReference>
<evidence type="ECO:0000256" key="1">
    <source>
        <dbReference type="SAM" id="MobiDB-lite"/>
    </source>
</evidence>
<organism evidence="2 3">
    <name type="scientific">Kribbella karoonensis</name>
    <dbReference type="NCBI Taxonomy" id="324851"/>
    <lineage>
        <taxon>Bacteria</taxon>
        <taxon>Bacillati</taxon>
        <taxon>Actinomycetota</taxon>
        <taxon>Actinomycetes</taxon>
        <taxon>Propionibacteriales</taxon>
        <taxon>Kribbellaceae</taxon>
        <taxon>Kribbella</taxon>
    </lineage>
</organism>
<gene>
    <name evidence="2" type="ORF">GCM10009742_41300</name>
</gene>
<name>A0ABP4PV77_9ACTN</name>
<feature type="compositionally biased region" description="Polar residues" evidence="1">
    <location>
        <begin position="1"/>
        <end position="12"/>
    </location>
</feature>
<evidence type="ECO:0000313" key="2">
    <source>
        <dbReference type="EMBL" id="GAA1590472.1"/>
    </source>
</evidence>
<dbReference type="Proteomes" id="UP001500190">
    <property type="component" value="Unassembled WGS sequence"/>
</dbReference>
<proteinExistence type="predicted"/>
<comment type="caution">
    <text evidence="2">The sequence shown here is derived from an EMBL/GenBank/DDBJ whole genome shotgun (WGS) entry which is preliminary data.</text>
</comment>